<reference evidence="1 2" key="1">
    <citation type="submission" date="2018-07" db="EMBL/GenBank/DDBJ databases">
        <title>Genomic Encyclopedia of Type Strains, Phase IV (KMG-IV): sequencing the most valuable type-strain genomes for metagenomic binning, comparative biology and taxonomic classification.</title>
        <authorList>
            <person name="Goeker M."/>
        </authorList>
    </citation>
    <scope>NUCLEOTIDE SEQUENCE [LARGE SCALE GENOMIC DNA]</scope>
    <source>
        <strain evidence="1 2">DSM 25281</strain>
    </source>
</reference>
<dbReference type="RefSeq" id="WP_158538399.1">
    <property type="nucleotide sequence ID" value="NZ_QQAY01000011.1"/>
</dbReference>
<keyword evidence="2" id="KW-1185">Reference proteome</keyword>
<dbReference type="Proteomes" id="UP000255326">
    <property type="component" value="Unassembled WGS sequence"/>
</dbReference>
<comment type="caution">
    <text evidence="1">The sequence shown here is derived from an EMBL/GenBank/DDBJ whole genome shotgun (WGS) entry which is preliminary data.</text>
</comment>
<dbReference type="EMBL" id="QQAY01000011">
    <property type="protein sequence ID" value="RDI40905.1"/>
    <property type="molecule type" value="Genomic_DNA"/>
</dbReference>
<evidence type="ECO:0000313" key="2">
    <source>
        <dbReference type="Proteomes" id="UP000255326"/>
    </source>
</evidence>
<protein>
    <submittedName>
        <fullName evidence="1">Uncharacterized protein</fullName>
    </submittedName>
</protein>
<dbReference type="AlphaFoldDB" id="A0A370GAT3"/>
<proteinExistence type="predicted"/>
<name>A0A370GAT3_9BACI</name>
<accession>A0A370GAT3</accession>
<organism evidence="1 2">
    <name type="scientific">Falsibacillus pallidus</name>
    <dbReference type="NCBI Taxonomy" id="493781"/>
    <lineage>
        <taxon>Bacteria</taxon>
        <taxon>Bacillati</taxon>
        <taxon>Bacillota</taxon>
        <taxon>Bacilli</taxon>
        <taxon>Bacillales</taxon>
        <taxon>Bacillaceae</taxon>
        <taxon>Falsibacillus</taxon>
    </lineage>
</organism>
<sequence length="57" mass="6401">MKNNPNNNHTNTEEKTIGESLNTSLIDNSMDNLDIISTYLLKAIKLNTSHKIQKESA</sequence>
<evidence type="ECO:0000313" key="1">
    <source>
        <dbReference type="EMBL" id="RDI40905.1"/>
    </source>
</evidence>
<gene>
    <name evidence="1" type="ORF">DFR59_11148</name>
</gene>